<dbReference type="GO" id="GO:0005759">
    <property type="term" value="C:mitochondrial matrix"/>
    <property type="evidence" value="ECO:0007669"/>
    <property type="project" value="InterPro"/>
</dbReference>
<evidence type="ECO:0000313" key="2">
    <source>
        <dbReference type="EMBL" id="KAJ7960167.1"/>
    </source>
</evidence>
<gene>
    <name evidence="2" type="ORF">O6P43_020652</name>
</gene>
<dbReference type="EMBL" id="JARAOO010000008">
    <property type="protein sequence ID" value="KAJ7960167.1"/>
    <property type="molecule type" value="Genomic_DNA"/>
</dbReference>
<feature type="region of interest" description="Disordered" evidence="1">
    <location>
        <begin position="82"/>
        <end position="101"/>
    </location>
</feature>
<comment type="caution">
    <text evidence="2">The sequence shown here is derived from an EMBL/GenBank/DDBJ whole genome shotgun (WGS) entry which is preliminary data.</text>
</comment>
<feature type="compositionally biased region" description="Acidic residues" evidence="1">
    <location>
        <begin position="87"/>
        <end position="101"/>
    </location>
</feature>
<dbReference type="InterPro" id="IPR036561">
    <property type="entry name" value="MAM33_sf"/>
</dbReference>
<dbReference type="PANTHER" id="PTHR10826:SF41">
    <property type="entry name" value="MITOCHONDRIAL GLYCOPROTEIN FAMILY PROTEIN"/>
    <property type="match status" value="1"/>
</dbReference>
<accession>A0AAD7LLP4</accession>
<dbReference type="AlphaFoldDB" id="A0AAD7LLP4"/>
<protein>
    <submittedName>
        <fullName evidence="2">Mitochondrial glycoprotein</fullName>
    </submittedName>
</protein>
<reference evidence="2" key="1">
    <citation type="journal article" date="2023" name="Science">
        <title>Elucidation of the pathway for biosynthesis of saponin adjuvants from the soapbark tree.</title>
        <authorList>
            <person name="Reed J."/>
            <person name="Orme A."/>
            <person name="El-Demerdash A."/>
            <person name="Owen C."/>
            <person name="Martin L.B.B."/>
            <person name="Misra R.C."/>
            <person name="Kikuchi S."/>
            <person name="Rejzek M."/>
            <person name="Martin A.C."/>
            <person name="Harkess A."/>
            <person name="Leebens-Mack J."/>
            <person name="Louveau T."/>
            <person name="Stephenson M.J."/>
            <person name="Osbourn A."/>
        </authorList>
    </citation>
    <scope>NUCLEOTIDE SEQUENCE</scope>
    <source>
        <strain evidence="2">S10</strain>
    </source>
</reference>
<dbReference type="KEGG" id="qsa:O6P43_020652"/>
<organism evidence="2 3">
    <name type="scientific">Quillaja saponaria</name>
    <name type="common">Soap bark tree</name>
    <dbReference type="NCBI Taxonomy" id="32244"/>
    <lineage>
        <taxon>Eukaryota</taxon>
        <taxon>Viridiplantae</taxon>
        <taxon>Streptophyta</taxon>
        <taxon>Embryophyta</taxon>
        <taxon>Tracheophyta</taxon>
        <taxon>Spermatophyta</taxon>
        <taxon>Magnoliopsida</taxon>
        <taxon>eudicotyledons</taxon>
        <taxon>Gunneridae</taxon>
        <taxon>Pentapetalae</taxon>
        <taxon>rosids</taxon>
        <taxon>fabids</taxon>
        <taxon>Fabales</taxon>
        <taxon>Quillajaceae</taxon>
        <taxon>Quillaja</taxon>
    </lineage>
</organism>
<dbReference type="PANTHER" id="PTHR10826">
    <property type="entry name" value="COMPLEMENT COMPONENT 1"/>
    <property type="match status" value="1"/>
</dbReference>
<dbReference type="SUPFAM" id="SSF54529">
    <property type="entry name" value="Mitochondrial glycoprotein MAM33-like"/>
    <property type="match status" value="1"/>
</dbReference>
<keyword evidence="3" id="KW-1185">Reference proteome</keyword>
<sequence>MAFTSILRKSTSGLAPMAVSLVKRQRNYHAAFFTAINQTNLISGNYSLNPYVQTFQYSYLALRKKKMKTPDETLSRVIESEIKYSQGEEEDDSAESEFPFEVEDNPGRQLLTVKRTYKGEEIRVEVHKHDYDYDYDYEDEDEDDGDSARGRQSGIPLVVNVSKKDGPCMEFSCTAYPNEITLYAVAIIDPEFAEDEFAYEGPNFNDLDENLQKAFHKYLEIRGIKPCITSFLHEYMIDKDRREYLLWLKKVKKFIEA</sequence>
<dbReference type="Proteomes" id="UP001163823">
    <property type="component" value="Chromosome 8"/>
</dbReference>
<evidence type="ECO:0000256" key="1">
    <source>
        <dbReference type="SAM" id="MobiDB-lite"/>
    </source>
</evidence>
<dbReference type="Pfam" id="PF02330">
    <property type="entry name" value="MAM33"/>
    <property type="match status" value="1"/>
</dbReference>
<proteinExistence type="predicted"/>
<dbReference type="Gene3D" id="3.10.280.10">
    <property type="entry name" value="Mitochondrial glycoprotein"/>
    <property type="match status" value="1"/>
</dbReference>
<evidence type="ECO:0000313" key="3">
    <source>
        <dbReference type="Proteomes" id="UP001163823"/>
    </source>
</evidence>
<dbReference type="InterPro" id="IPR003428">
    <property type="entry name" value="MAM33"/>
</dbReference>
<name>A0AAD7LLP4_QUISA</name>